<name>G7K507_MEDTR</name>
<reference evidence="2 4" key="1">
    <citation type="journal article" date="2011" name="Nature">
        <title>The Medicago genome provides insight into the evolution of rhizobial symbioses.</title>
        <authorList>
            <person name="Young N.D."/>
            <person name="Debelle F."/>
            <person name="Oldroyd G.E."/>
            <person name="Geurts R."/>
            <person name="Cannon S.B."/>
            <person name="Udvardi M.K."/>
            <person name="Benedito V.A."/>
            <person name="Mayer K.F."/>
            <person name="Gouzy J."/>
            <person name="Schoof H."/>
            <person name="Van de Peer Y."/>
            <person name="Proost S."/>
            <person name="Cook D.R."/>
            <person name="Meyers B.C."/>
            <person name="Spannagl M."/>
            <person name="Cheung F."/>
            <person name="De Mita S."/>
            <person name="Krishnakumar V."/>
            <person name="Gundlach H."/>
            <person name="Zhou S."/>
            <person name="Mudge J."/>
            <person name="Bharti A.K."/>
            <person name="Murray J.D."/>
            <person name="Naoumkina M.A."/>
            <person name="Rosen B."/>
            <person name="Silverstein K.A."/>
            <person name="Tang H."/>
            <person name="Rombauts S."/>
            <person name="Zhao P.X."/>
            <person name="Zhou P."/>
            <person name="Barbe V."/>
            <person name="Bardou P."/>
            <person name="Bechner M."/>
            <person name="Bellec A."/>
            <person name="Berger A."/>
            <person name="Berges H."/>
            <person name="Bidwell S."/>
            <person name="Bisseling T."/>
            <person name="Choisne N."/>
            <person name="Couloux A."/>
            <person name="Denny R."/>
            <person name="Deshpande S."/>
            <person name="Dai X."/>
            <person name="Doyle J.J."/>
            <person name="Dudez A.M."/>
            <person name="Farmer A.D."/>
            <person name="Fouteau S."/>
            <person name="Franken C."/>
            <person name="Gibelin C."/>
            <person name="Gish J."/>
            <person name="Goldstein S."/>
            <person name="Gonzalez A.J."/>
            <person name="Green P.J."/>
            <person name="Hallab A."/>
            <person name="Hartog M."/>
            <person name="Hua A."/>
            <person name="Humphray S.J."/>
            <person name="Jeong D.H."/>
            <person name="Jing Y."/>
            <person name="Jocker A."/>
            <person name="Kenton S.M."/>
            <person name="Kim D.J."/>
            <person name="Klee K."/>
            <person name="Lai H."/>
            <person name="Lang C."/>
            <person name="Lin S."/>
            <person name="Macmil S.L."/>
            <person name="Magdelenat G."/>
            <person name="Matthews L."/>
            <person name="McCorrison J."/>
            <person name="Monaghan E.L."/>
            <person name="Mun J.H."/>
            <person name="Najar F.Z."/>
            <person name="Nicholson C."/>
            <person name="Noirot C."/>
            <person name="O'Bleness M."/>
            <person name="Paule C.R."/>
            <person name="Poulain J."/>
            <person name="Prion F."/>
            <person name="Qin B."/>
            <person name="Qu C."/>
            <person name="Retzel E.F."/>
            <person name="Riddle C."/>
            <person name="Sallet E."/>
            <person name="Samain S."/>
            <person name="Samson N."/>
            <person name="Sanders I."/>
            <person name="Saurat O."/>
            <person name="Scarpelli C."/>
            <person name="Schiex T."/>
            <person name="Segurens B."/>
            <person name="Severin A.J."/>
            <person name="Sherrier D.J."/>
            <person name="Shi R."/>
            <person name="Sims S."/>
            <person name="Singer S.R."/>
            <person name="Sinharoy S."/>
            <person name="Sterck L."/>
            <person name="Viollet A."/>
            <person name="Wang B.B."/>
            <person name="Wang K."/>
            <person name="Wang M."/>
            <person name="Wang X."/>
            <person name="Warfsmann J."/>
            <person name="Weissenbach J."/>
            <person name="White D.D."/>
            <person name="White J.D."/>
            <person name="Wiley G.B."/>
            <person name="Wincker P."/>
            <person name="Xing Y."/>
            <person name="Yang L."/>
            <person name="Yao Z."/>
            <person name="Ying F."/>
            <person name="Zhai J."/>
            <person name="Zhou L."/>
            <person name="Zuber A."/>
            <person name="Denarie J."/>
            <person name="Dixon R.A."/>
            <person name="May G.D."/>
            <person name="Schwartz D.C."/>
            <person name="Rogers J."/>
            <person name="Quetier F."/>
            <person name="Town C.D."/>
            <person name="Roe B.A."/>
        </authorList>
    </citation>
    <scope>NUCLEOTIDE SEQUENCE [LARGE SCALE GENOMIC DNA]</scope>
    <source>
        <strain evidence="2">A17</strain>
        <strain evidence="3 4">cv. Jemalong A17</strain>
    </source>
</reference>
<sequence length="56" mass="6533">MAYAAMKSIKPGLKESQEQIHKIRIIRWEEDEETFGRKGRRRARTREEGLGTDCAV</sequence>
<evidence type="ECO:0000313" key="4">
    <source>
        <dbReference type="Proteomes" id="UP000002051"/>
    </source>
</evidence>
<feature type="region of interest" description="Disordered" evidence="1">
    <location>
        <begin position="36"/>
        <end position="56"/>
    </location>
</feature>
<reference evidence="2 4" key="2">
    <citation type="journal article" date="2014" name="BMC Genomics">
        <title>An improved genome release (version Mt4.0) for the model legume Medicago truncatula.</title>
        <authorList>
            <person name="Tang H."/>
            <person name="Krishnakumar V."/>
            <person name="Bidwell S."/>
            <person name="Rosen B."/>
            <person name="Chan A."/>
            <person name="Zhou S."/>
            <person name="Gentzbittel L."/>
            <person name="Childs K.L."/>
            <person name="Yandell M."/>
            <person name="Gundlach H."/>
            <person name="Mayer K.F."/>
            <person name="Schwartz D.C."/>
            <person name="Town C.D."/>
        </authorList>
    </citation>
    <scope>GENOME REANNOTATION</scope>
    <source>
        <strain evidence="3 4">cv. Jemalong A17</strain>
    </source>
</reference>
<dbReference type="HOGENOM" id="CLU_3017304_0_0_1"/>
<dbReference type="Proteomes" id="UP000002051">
    <property type="component" value="Chromosome 5"/>
</dbReference>
<evidence type="ECO:0000256" key="1">
    <source>
        <dbReference type="SAM" id="MobiDB-lite"/>
    </source>
</evidence>
<dbReference type="PaxDb" id="3880-AET00980"/>
<dbReference type="EnsemblPlants" id="AET00980">
    <property type="protein sequence ID" value="AET00980"/>
    <property type="gene ID" value="MTR_5g098120"/>
</dbReference>
<dbReference type="AlphaFoldDB" id="G7K507"/>
<gene>
    <name evidence="2" type="ordered locus">MTR_5g098120</name>
</gene>
<protein>
    <submittedName>
        <fullName evidence="2 3">Uncharacterized protein</fullName>
    </submittedName>
</protein>
<dbReference type="EMBL" id="CM001221">
    <property type="protein sequence ID" value="AET00980.1"/>
    <property type="molecule type" value="Genomic_DNA"/>
</dbReference>
<evidence type="ECO:0000313" key="2">
    <source>
        <dbReference type="EMBL" id="AET00980.1"/>
    </source>
</evidence>
<keyword evidence="4" id="KW-1185">Reference proteome</keyword>
<evidence type="ECO:0000313" key="3">
    <source>
        <dbReference type="EnsemblPlants" id="AET00980"/>
    </source>
</evidence>
<proteinExistence type="predicted"/>
<organism evidence="2 4">
    <name type="scientific">Medicago truncatula</name>
    <name type="common">Barrel medic</name>
    <name type="synonym">Medicago tribuloides</name>
    <dbReference type="NCBI Taxonomy" id="3880"/>
    <lineage>
        <taxon>Eukaryota</taxon>
        <taxon>Viridiplantae</taxon>
        <taxon>Streptophyta</taxon>
        <taxon>Embryophyta</taxon>
        <taxon>Tracheophyta</taxon>
        <taxon>Spermatophyta</taxon>
        <taxon>Magnoliopsida</taxon>
        <taxon>eudicotyledons</taxon>
        <taxon>Gunneridae</taxon>
        <taxon>Pentapetalae</taxon>
        <taxon>rosids</taxon>
        <taxon>fabids</taxon>
        <taxon>Fabales</taxon>
        <taxon>Fabaceae</taxon>
        <taxon>Papilionoideae</taxon>
        <taxon>50 kb inversion clade</taxon>
        <taxon>NPAAA clade</taxon>
        <taxon>Hologalegina</taxon>
        <taxon>IRL clade</taxon>
        <taxon>Trifolieae</taxon>
        <taxon>Medicago</taxon>
    </lineage>
</organism>
<reference evidence="3" key="3">
    <citation type="submission" date="2015-04" db="UniProtKB">
        <authorList>
            <consortium name="EnsemblPlants"/>
        </authorList>
    </citation>
    <scope>IDENTIFICATION</scope>
    <source>
        <strain evidence="3">cv. Jemalong A17</strain>
    </source>
</reference>
<accession>G7K507</accession>